<accession>A0A6I1GW38</accession>
<dbReference type="EMBL" id="WBVT01000008">
    <property type="protein sequence ID" value="KAB7790671.1"/>
    <property type="molecule type" value="Genomic_DNA"/>
</dbReference>
<sequence>MLGIVMTIGLIIVTALCAIFGVQHHLDDKANRLSHGNTVDRAYSKDLRDISRKMDHGKYYPYC</sequence>
<reference evidence="1 2" key="1">
    <citation type="submission" date="2019-09" db="EMBL/GenBank/DDBJ databases">
        <title>Characterization of the phylogenetic diversity of two novel species belonging to the genus Bifidobacterium: Bifidobacterium cebidarum sp. nov. and Bifidobacterium leontopitheci sp. nov.</title>
        <authorList>
            <person name="Lugli G.A."/>
            <person name="Duranti S."/>
            <person name="Milani C."/>
            <person name="Turroni F."/>
            <person name="Ventura M."/>
        </authorList>
    </citation>
    <scope>NUCLEOTIDE SEQUENCE [LARGE SCALE GENOMIC DNA]</scope>
    <source>
        <strain evidence="1 2">LMG 31471</strain>
    </source>
</reference>
<evidence type="ECO:0000313" key="2">
    <source>
        <dbReference type="Proteomes" id="UP000441772"/>
    </source>
</evidence>
<gene>
    <name evidence="1" type="ORF">F7D09_0777</name>
</gene>
<dbReference type="RefSeq" id="WP_152234132.1">
    <property type="nucleotide sequence ID" value="NZ_JBHSKZ010000027.1"/>
</dbReference>
<comment type="caution">
    <text evidence="1">The sequence shown here is derived from an EMBL/GenBank/DDBJ whole genome shotgun (WGS) entry which is preliminary data.</text>
</comment>
<evidence type="ECO:0000313" key="1">
    <source>
        <dbReference type="EMBL" id="KAB7790671.1"/>
    </source>
</evidence>
<organism evidence="1 2">
    <name type="scientific">Bifidobacterium leontopitheci</name>
    <dbReference type="NCBI Taxonomy" id="2650774"/>
    <lineage>
        <taxon>Bacteria</taxon>
        <taxon>Bacillati</taxon>
        <taxon>Actinomycetota</taxon>
        <taxon>Actinomycetes</taxon>
        <taxon>Bifidobacteriales</taxon>
        <taxon>Bifidobacteriaceae</taxon>
        <taxon>Bifidobacterium</taxon>
    </lineage>
</organism>
<dbReference type="Proteomes" id="UP000441772">
    <property type="component" value="Unassembled WGS sequence"/>
</dbReference>
<proteinExistence type="predicted"/>
<dbReference type="AlphaFoldDB" id="A0A6I1GW38"/>
<keyword evidence="2" id="KW-1185">Reference proteome</keyword>
<name>A0A6I1GW38_9BIFI</name>
<protein>
    <submittedName>
        <fullName evidence="1">Uncharacterized protein</fullName>
    </submittedName>
</protein>